<gene>
    <name evidence="1" type="ORF">DFP72DRAFT_830329</name>
</gene>
<proteinExistence type="predicted"/>
<name>A0A8H6LUE7_9AGAR</name>
<dbReference type="EMBL" id="JACGCI010000179">
    <property type="protein sequence ID" value="KAF6742594.1"/>
    <property type="molecule type" value="Genomic_DNA"/>
</dbReference>
<dbReference type="OrthoDB" id="2976553at2759"/>
<keyword evidence="2" id="KW-1185">Reference proteome</keyword>
<comment type="caution">
    <text evidence="1">The sequence shown here is derived from an EMBL/GenBank/DDBJ whole genome shotgun (WGS) entry which is preliminary data.</text>
</comment>
<accession>A0A8H6LUE7</accession>
<evidence type="ECO:0000313" key="2">
    <source>
        <dbReference type="Proteomes" id="UP000521943"/>
    </source>
</evidence>
<sequence>DTLIQYLLDELHTYEEDHSGALCLVDDTANWAHMGEDRLLWPFNSADGQALTEKCS</sequence>
<dbReference type="Proteomes" id="UP000521943">
    <property type="component" value="Unassembled WGS sequence"/>
</dbReference>
<reference evidence="1 2" key="1">
    <citation type="submission" date="2020-07" db="EMBL/GenBank/DDBJ databases">
        <title>Comparative genomics of pyrophilous fungi reveals a link between fire events and developmental genes.</title>
        <authorList>
            <consortium name="DOE Joint Genome Institute"/>
            <person name="Steindorff A.S."/>
            <person name="Carver A."/>
            <person name="Calhoun S."/>
            <person name="Stillman K."/>
            <person name="Liu H."/>
            <person name="Lipzen A."/>
            <person name="Pangilinan J."/>
            <person name="Labutti K."/>
            <person name="Bruns T.D."/>
            <person name="Grigoriev I.V."/>
        </authorList>
    </citation>
    <scope>NUCLEOTIDE SEQUENCE [LARGE SCALE GENOMIC DNA]</scope>
    <source>
        <strain evidence="1 2">CBS 144469</strain>
    </source>
</reference>
<feature type="non-terminal residue" evidence="1">
    <location>
        <position position="1"/>
    </location>
</feature>
<dbReference type="AlphaFoldDB" id="A0A8H6LUE7"/>
<organism evidence="1 2">
    <name type="scientific">Ephemerocybe angulata</name>
    <dbReference type="NCBI Taxonomy" id="980116"/>
    <lineage>
        <taxon>Eukaryota</taxon>
        <taxon>Fungi</taxon>
        <taxon>Dikarya</taxon>
        <taxon>Basidiomycota</taxon>
        <taxon>Agaricomycotina</taxon>
        <taxon>Agaricomycetes</taxon>
        <taxon>Agaricomycetidae</taxon>
        <taxon>Agaricales</taxon>
        <taxon>Agaricineae</taxon>
        <taxon>Psathyrellaceae</taxon>
        <taxon>Ephemerocybe</taxon>
    </lineage>
</organism>
<protein>
    <submittedName>
        <fullName evidence="1">Uncharacterized protein</fullName>
    </submittedName>
</protein>
<evidence type="ECO:0000313" key="1">
    <source>
        <dbReference type="EMBL" id="KAF6742594.1"/>
    </source>
</evidence>